<accession>A0A1I3ZJU5</accession>
<sequence length="75" mass="9034">MTSVLLIEDDHRLAQMIVPYLTQYEFKVVHSASAQDAPCNILNLFLLFIFREIIFQFRFKMLFSFSQKRIFQNRN</sequence>
<comment type="caution">
    <text evidence="1">The sequence shown here is derived from an EMBL/GenBank/DDBJ whole genome shotgun (WGS) entry which is preliminary data.</text>
</comment>
<reference evidence="1 2" key="1">
    <citation type="submission" date="2016-10" db="EMBL/GenBank/DDBJ databases">
        <authorList>
            <person name="Varghese N."/>
            <person name="Submissions S."/>
        </authorList>
    </citation>
    <scope>NUCLEOTIDE SEQUENCE [LARGE SCALE GENOMIC DNA]</scope>
    <source>
        <strain evidence="1 2">YR512</strain>
    </source>
</reference>
<dbReference type="EMBL" id="FOSD01000007">
    <property type="protein sequence ID" value="SFK44332.1"/>
    <property type="molecule type" value="Genomic_DNA"/>
</dbReference>
<evidence type="ECO:0000313" key="2">
    <source>
        <dbReference type="Proteomes" id="UP000198841"/>
    </source>
</evidence>
<evidence type="ECO:0000313" key="1">
    <source>
        <dbReference type="EMBL" id="SFK44332.1"/>
    </source>
</evidence>
<name>A0A1I3ZJU5_9GAMM</name>
<gene>
    <name evidence="1" type="ORF">SAMN05518863_10761</name>
</gene>
<evidence type="ECO:0008006" key="3">
    <source>
        <dbReference type="Google" id="ProtNLM"/>
    </source>
</evidence>
<proteinExistence type="predicted"/>
<keyword evidence="2" id="KW-1185">Reference proteome</keyword>
<protein>
    <recommendedName>
        <fullName evidence="3">Response regulatory domain-containing protein</fullName>
    </recommendedName>
</protein>
<dbReference type="Proteomes" id="UP000198841">
    <property type="component" value="Unassembled WGS sequence"/>
</dbReference>
<organism evidence="1 2">
    <name type="scientific">Candidatus Pantoea symbiotica</name>
    <dbReference type="NCBI Taxonomy" id="1884370"/>
    <lineage>
        <taxon>Bacteria</taxon>
        <taxon>Pseudomonadati</taxon>
        <taxon>Pseudomonadota</taxon>
        <taxon>Gammaproteobacteria</taxon>
        <taxon>Enterobacterales</taxon>
        <taxon>Erwiniaceae</taxon>
        <taxon>Pantoea</taxon>
    </lineage>
</organism>